<name>Q14QL7_SPICI</name>
<dbReference type="EMBL" id="AM285301">
    <property type="protein sequence ID" value="CAK98212.1"/>
    <property type="molecule type" value="Genomic_DNA"/>
</dbReference>
<dbReference type="AlphaFoldDB" id="Q14QL7"/>
<protein>
    <submittedName>
        <fullName evidence="1">Uncharacterized protein</fullName>
    </submittedName>
</protein>
<evidence type="ECO:0000313" key="1">
    <source>
        <dbReference type="EMBL" id="CAK98212.1"/>
    </source>
</evidence>
<proteinExistence type="predicted"/>
<accession>Q14QL7</accession>
<organism evidence="1">
    <name type="scientific">Spiroplasma citri</name>
    <dbReference type="NCBI Taxonomy" id="2133"/>
    <lineage>
        <taxon>Bacteria</taxon>
        <taxon>Bacillati</taxon>
        <taxon>Mycoplasmatota</taxon>
        <taxon>Mollicutes</taxon>
        <taxon>Entomoplasmatales</taxon>
        <taxon>Spiroplasmataceae</taxon>
        <taxon>Spiroplasma</taxon>
    </lineage>
</organism>
<sequence>MVLVVLAFSFFLLIFQLDAGVMAQGIVEDSFRYFKNDIKSYLIASYD</sequence>
<dbReference type="RefSeq" id="WP_253723521.1">
    <property type="nucleotide sequence ID" value="NZ_CP053304.1"/>
</dbReference>
<gene>
    <name evidence="1" type="ORF">SPICI01A_030</name>
</gene>
<reference evidence="1" key="1">
    <citation type="journal article" date="2010" name="Appl. Environ. Microbiol.">
        <title>Partial chromosome sequence of Spiroplasma citri reveals extensive viral invasion and important gene decay.</title>
        <authorList>
            <person name="Carle P."/>
            <person name="Saillard C."/>
            <person name="Carrere N."/>
            <person name="Carrere S."/>
            <person name="Duret S."/>
            <person name="Eveillard S."/>
            <person name="Gaurivaud P."/>
            <person name="Gourgues G."/>
            <person name="Gouzy J."/>
            <person name="Salar P."/>
            <person name="Verdin E."/>
            <person name="Breton M."/>
            <person name="Blanchard A."/>
            <person name="Laigret F."/>
            <person name="Bove J.M."/>
            <person name="Renaudin J."/>
            <person name="Foissac X."/>
        </authorList>
    </citation>
    <scope>NUCLEOTIDE SEQUENCE</scope>
    <source>
        <strain evidence="1">GII3-3X</strain>
    </source>
</reference>